<evidence type="ECO:0000259" key="1">
    <source>
        <dbReference type="PROSITE" id="PS50011"/>
    </source>
</evidence>
<dbReference type="PANTHER" id="PTHR44167:SF30">
    <property type="entry name" value="PHOSPHORYLASE KINASE"/>
    <property type="match status" value="1"/>
</dbReference>
<gene>
    <name evidence="2" type="ORF">TPC1_16942</name>
</gene>
<keyword evidence="2" id="KW-0418">Kinase</keyword>
<dbReference type="InterPro" id="IPR011009">
    <property type="entry name" value="Kinase-like_dom_sf"/>
</dbReference>
<dbReference type="PROSITE" id="PS50011">
    <property type="entry name" value="PROTEIN_KINASE_DOM"/>
    <property type="match status" value="1"/>
</dbReference>
<protein>
    <submittedName>
        <fullName evidence="2">Kinase, CMGC</fullName>
    </submittedName>
</protein>
<dbReference type="GO" id="GO:0044773">
    <property type="term" value="P:mitotic DNA damage checkpoint signaling"/>
    <property type="evidence" value="ECO:0007669"/>
    <property type="project" value="TreeGrafter"/>
</dbReference>
<dbReference type="Gene3D" id="3.30.200.20">
    <property type="entry name" value="Phosphorylase Kinase, domain 1"/>
    <property type="match status" value="1"/>
</dbReference>
<evidence type="ECO:0000313" key="2">
    <source>
        <dbReference type="EMBL" id="JAP91451.1"/>
    </source>
</evidence>
<dbReference type="GO" id="GO:0005634">
    <property type="term" value="C:nucleus"/>
    <property type="evidence" value="ECO:0007669"/>
    <property type="project" value="TreeGrafter"/>
</dbReference>
<dbReference type="SUPFAM" id="SSF56112">
    <property type="entry name" value="Protein kinase-like (PK-like)"/>
    <property type="match status" value="1"/>
</dbReference>
<dbReference type="Pfam" id="PF00069">
    <property type="entry name" value="Pkinase"/>
    <property type="match status" value="1"/>
</dbReference>
<dbReference type="SMART" id="SM00220">
    <property type="entry name" value="S_TKc"/>
    <property type="match status" value="1"/>
</dbReference>
<dbReference type="EMBL" id="GDID01005155">
    <property type="protein sequence ID" value="JAP91451.1"/>
    <property type="molecule type" value="Transcribed_RNA"/>
</dbReference>
<feature type="domain" description="Protein kinase" evidence="1">
    <location>
        <begin position="11"/>
        <end position="384"/>
    </location>
</feature>
<dbReference type="GO" id="GO:0005524">
    <property type="term" value="F:ATP binding"/>
    <property type="evidence" value="ECO:0007669"/>
    <property type="project" value="InterPro"/>
</dbReference>
<dbReference type="PANTHER" id="PTHR44167">
    <property type="entry name" value="OVARIAN-SPECIFIC SERINE/THREONINE-PROTEIN KINASE LOK-RELATED"/>
    <property type="match status" value="1"/>
</dbReference>
<organism evidence="2">
    <name type="scientific">Trepomonas sp. PC1</name>
    <dbReference type="NCBI Taxonomy" id="1076344"/>
    <lineage>
        <taxon>Eukaryota</taxon>
        <taxon>Metamonada</taxon>
        <taxon>Diplomonadida</taxon>
        <taxon>Hexamitidae</taxon>
        <taxon>Hexamitinae</taxon>
        <taxon>Trepomonas</taxon>
    </lineage>
</organism>
<reference evidence="2" key="1">
    <citation type="submission" date="2015-07" db="EMBL/GenBank/DDBJ databases">
        <title>Adaptation to a free-living lifestyle via gene acquisitions in the diplomonad Trepomonas sp. PC1.</title>
        <authorList>
            <person name="Xu F."/>
            <person name="Jerlstrom-Hultqvist J."/>
            <person name="Kolisko M."/>
            <person name="Simpson A.G.B."/>
            <person name="Roger A.J."/>
            <person name="Svard S.G."/>
            <person name="Andersson J.O."/>
        </authorList>
    </citation>
    <scope>NUCLEOTIDE SEQUENCE</scope>
    <source>
        <strain evidence="2">PC1</strain>
    </source>
</reference>
<dbReference type="InterPro" id="IPR000719">
    <property type="entry name" value="Prot_kinase_dom"/>
</dbReference>
<accession>A0A146K7C0</accession>
<dbReference type="GO" id="GO:0004674">
    <property type="term" value="F:protein serine/threonine kinase activity"/>
    <property type="evidence" value="ECO:0007669"/>
    <property type="project" value="TreeGrafter"/>
</dbReference>
<sequence length="445" mass="51668">MQIIAHNDTYCITSDKRGEGTYGAVYVGHLKNDPTTQLAFKQLKQPDKLSGLIQHTNIREATFLSEMRDMLTLQENPFVPLIDIVLGDLLTTQNEELKQSLIIVMPLYQLELSKLLDSNMIQDFDLKHLLLIVMKLFSLVAKMHQLNFAHRDLKHNNIMAMQNWKFSIIDFGMVQYNPDVLIQQTYENEEVSNLNNEQNTFDLRSSTITALSWRPPEQYFSKAQLQEPHNVSILKQLNNGFKSDSYVLGIMILEFLLGLLVYRPKQPEDEGGLAEVIAMHFYISEYCQENKHLIKNSVNKTQILEHLNQLNSSQFQSFDNAVSWCRISYHKLILKSLLIRFYKELNEENVNVIKKLADLIVDLTQFDCLQRLEVDQLIKKYPEFYINDETEANLQLEKDCGQLGNPPKKTKMTMIQNFEELGGKLKGFVFKCVEGLESEEIKKWM</sequence>
<proteinExistence type="predicted"/>
<name>A0A146K7C0_9EUKA</name>
<keyword evidence="2" id="KW-0808">Transferase</keyword>
<dbReference type="AlphaFoldDB" id="A0A146K7C0"/>
<dbReference type="Gene3D" id="1.10.510.10">
    <property type="entry name" value="Transferase(Phosphotransferase) domain 1"/>
    <property type="match status" value="1"/>
</dbReference>